<feature type="compositionally biased region" description="Pro residues" evidence="7">
    <location>
        <begin position="27"/>
        <end position="46"/>
    </location>
</feature>
<dbReference type="InterPro" id="IPR051711">
    <property type="entry name" value="Stress_Response_Reg"/>
</dbReference>
<dbReference type="InterPro" id="IPR001138">
    <property type="entry name" value="Zn2Cys6_DnaBD"/>
</dbReference>
<dbReference type="GO" id="GO:0045944">
    <property type="term" value="P:positive regulation of transcription by RNA polymerase II"/>
    <property type="evidence" value="ECO:0007669"/>
    <property type="project" value="TreeGrafter"/>
</dbReference>
<dbReference type="Pfam" id="PF04082">
    <property type="entry name" value="Fungal_trans"/>
    <property type="match status" value="1"/>
</dbReference>
<evidence type="ECO:0000256" key="1">
    <source>
        <dbReference type="ARBA" id="ARBA00004123"/>
    </source>
</evidence>
<sequence length="696" mass="78328">MARPAQQQFAPLPDPAPAAPEALQAPVPAPPPGPPPPLFTPAPRRPAPSACSSNTAHASPDTTTLAAPPSNTSGSTTNGRTCTYDIPYTRGVVKTPPPPPDGDNGEARNWAQPFNEKGKEHRDKGWAARSCDHCRTHKLPCKGKLPCDVCFQDRIECTFKRRAYQRSSGAAPDADDHLEDVTPLLLAANAQKSVCQARQMWHDMQDRFAIGWTETFHFIHRLTARSWLNIVYRNWKDDAPLESGIGQAKATIALITMAPGTMFNYSRWRPGQKELNQSWLWTITNGDHLFLIALRLTDSEPGPPTLESVQARLLQCLYLLCTCRLTQALYVFGNVIRMVTELGIHRRRGGNRGLGREIFVRPDYAKVQCERRTFWSVYELPDCVNDEDMGPTGPCRQHKNDCYLEALVEQAKLSKLVEKILRQTLEDWKAQLPLLMGGIKPSLLHFTWRRQHNMLQMTHWHAQILIYRPFMTTPYPANRQNRHTIDVAIRTCIEAARTTLAMTTQLAREQGERDKSHFHTLLYAHHVTYVAASVIYLIPHIRERQKLFGGGSHKHRPESDVRLTEAANKAVKALVEGTNEYSPARKWAVILDELRDEATRQVPMHQDQGAEQPSQKDQGTEQLLEDALRAHWEAELAREAQLNRSANSETPAEPAPAIVPRLWDKWKTTDWLDLDSAAFGPISAFEKGDVPIAPGP</sequence>
<dbReference type="GO" id="GO:0006351">
    <property type="term" value="P:DNA-templated transcription"/>
    <property type="evidence" value="ECO:0007669"/>
    <property type="project" value="InterPro"/>
</dbReference>
<evidence type="ECO:0000313" key="9">
    <source>
        <dbReference type="EMBL" id="KAK4038174.1"/>
    </source>
</evidence>
<keyword evidence="6" id="KW-0539">Nucleus</keyword>
<feature type="compositionally biased region" description="Low complexity" evidence="7">
    <location>
        <begin position="66"/>
        <end position="79"/>
    </location>
</feature>
<keyword evidence="2" id="KW-0479">Metal-binding</keyword>
<organism evidence="9 10">
    <name type="scientific">Parachaetomium inaequale</name>
    <dbReference type="NCBI Taxonomy" id="2588326"/>
    <lineage>
        <taxon>Eukaryota</taxon>
        <taxon>Fungi</taxon>
        <taxon>Dikarya</taxon>
        <taxon>Ascomycota</taxon>
        <taxon>Pezizomycotina</taxon>
        <taxon>Sordariomycetes</taxon>
        <taxon>Sordariomycetidae</taxon>
        <taxon>Sordariales</taxon>
        <taxon>Chaetomiaceae</taxon>
        <taxon>Parachaetomium</taxon>
    </lineage>
</organism>
<dbReference type="CDD" id="cd12148">
    <property type="entry name" value="fungal_TF_MHR"/>
    <property type="match status" value="1"/>
</dbReference>
<dbReference type="Gene3D" id="4.10.240.10">
    <property type="entry name" value="Zn(2)-C6 fungal-type DNA-binding domain"/>
    <property type="match status" value="1"/>
</dbReference>
<dbReference type="GO" id="GO:0008270">
    <property type="term" value="F:zinc ion binding"/>
    <property type="evidence" value="ECO:0007669"/>
    <property type="project" value="InterPro"/>
</dbReference>
<evidence type="ECO:0000313" key="10">
    <source>
        <dbReference type="Proteomes" id="UP001303115"/>
    </source>
</evidence>
<keyword evidence="5" id="KW-0804">Transcription</keyword>
<keyword evidence="4" id="KW-0238">DNA-binding</keyword>
<comment type="subcellular location">
    <subcellularLocation>
        <location evidence="1">Nucleus</location>
    </subcellularLocation>
</comment>
<protein>
    <recommendedName>
        <fullName evidence="8">Zn(2)-C6 fungal-type domain-containing protein</fullName>
    </recommendedName>
</protein>
<reference evidence="10" key="1">
    <citation type="journal article" date="2023" name="Mol. Phylogenet. Evol.">
        <title>Genome-scale phylogeny and comparative genomics of the fungal order Sordariales.</title>
        <authorList>
            <person name="Hensen N."/>
            <person name="Bonometti L."/>
            <person name="Westerberg I."/>
            <person name="Brannstrom I.O."/>
            <person name="Guillou S."/>
            <person name="Cros-Aarteil S."/>
            <person name="Calhoun S."/>
            <person name="Haridas S."/>
            <person name="Kuo A."/>
            <person name="Mondo S."/>
            <person name="Pangilinan J."/>
            <person name="Riley R."/>
            <person name="LaButti K."/>
            <person name="Andreopoulos B."/>
            <person name="Lipzen A."/>
            <person name="Chen C."/>
            <person name="Yan M."/>
            <person name="Daum C."/>
            <person name="Ng V."/>
            <person name="Clum A."/>
            <person name="Steindorff A."/>
            <person name="Ohm R.A."/>
            <person name="Martin F."/>
            <person name="Silar P."/>
            <person name="Natvig D.O."/>
            <person name="Lalanne C."/>
            <person name="Gautier V."/>
            <person name="Ament-Velasquez S.L."/>
            <person name="Kruys A."/>
            <person name="Hutchinson M.I."/>
            <person name="Powell A.J."/>
            <person name="Barry K."/>
            <person name="Miller A.N."/>
            <person name="Grigoriev I.V."/>
            <person name="Debuchy R."/>
            <person name="Gladieux P."/>
            <person name="Hiltunen Thoren M."/>
            <person name="Johannesson H."/>
        </authorList>
    </citation>
    <scope>NUCLEOTIDE SEQUENCE [LARGE SCALE GENOMIC DNA]</scope>
    <source>
        <strain evidence="10">CBS 284.82</strain>
    </source>
</reference>
<evidence type="ECO:0000256" key="2">
    <source>
        <dbReference type="ARBA" id="ARBA00022723"/>
    </source>
</evidence>
<dbReference type="SUPFAM" id="SSF57701">
    <property type="entry name" value="Zn2/Cys6 DNA-binding domain"/>
    <property type="match status" value="1"/>
</dbReference>
<dbReference type="PANTHER" id="PTHR47540">
    <property type="entry name" value="THIAMINE REPRESSIBLE GENES REGULATORY PROTEIN THI5"/>
    <property type="match status" value="1"/>
</dbReference>
<evidence type="ECO:0000256" key="5">
    <source>
        <dbReference type="ARBA" id="ARBA00023163"/>
    </source>
</evidence>
<dbReference type="PROSITE" id="PS50048">
    <property type="entry name" value="ZN2_CY6_FUNGAL_2"/>
    <property type="match status" value="1"/>
</dbReference>
<dbReference type="GO" id="GO:0043565">
    <property type="term" value="F:sequence-specific DNA binding"/>
    <property type="evidence" value="ECO:0007669"/>
    <property type="project" value="TreeGrafter"/>
</dbReference>
<evidence type="ECO:0000256" key="6">
    <source>
        <dbReference type="ARBA" id="ARBA00023242"/>
    </source>
</evidence>
<name>A0AAN6PFT7_9PEZI</name>
<feature type="region of interest" description="Disordered" evidence="7">
    <location>
        <begin position="1"/>
        <end position="104"/>
    </location>
</feature>
<feature type="domain" description="Zn(2)-C6 fungal-type" evidence="8">
    <location>
        <begin position="130"/>
        <end position="159"/>
    </location>
</feature>
<evidence type="ECO:0000259" key="8">
    <source>
        <dbReference type="PROSITE" id="PS50048"/>
    </source>
</evidence>
<feature type="compositionally biased region" description="Low complexity" evidence="7">
    <location>
        <begin position="1"/>
        <end position="11"/>
    </location>
</feature>
<accession>A0AAN6PFT7</accession>
<keyword evidence="3" id="KW-0805">Transcription regulation</keyword>
<evidence type="ECO:0000256" key="4">
    <source>
        <dbReference type="ARBA" id="ARBA00023125"/>
    </source>
</evidence>
<comment type="caution">
    <text evidence="9">The sequence shown here is derived from an EMBL/GenBank/DDBJ whole genome shotgun (WGS) entry which is preliminary data.</text>
</comment>
<gene>
    <name evidence="9" type="ORF">C8A01DRAFT_48168</name>
</gene>
<dbReference type="AlphaFoldDB" id="A0AAN6PFT7"/>
<keyword evidence="10" id="KW-1185">Reference proteome</keyword>
<feature type="compositionally biased region" description="Polar residues" evidence="7">
    <location>
        <begin position="54"/>
        <end position="65"/>
    </location>
</feature>
<dbReference type="EMBL" id="MU854437">
    <property type="protein sequence ID" value="KAK4038174.1"/>
    <property type="molecule type" value="Genomic_DNA"/>
</dbReference>
<evidence type="ECO:0000256" key="3">
    <source>
        <dbReference type="ARBA" id="ARBA00023015"/>
    </source>
</evidence>
<dbReference type="InterPro" id="IPR036864">
    <property type="entry name" value="Zn2-C6_fun-type_DNA-bd_sf"/>
</dbReference>
<dbReference type="Proteomes" id="UP001303115">
    <property type="component" value="Unassembled WGS sequence"/>
</dbReference>
<dbReference type="GO" id="GO:0005634">
    <property type="term" value="C:nucleus"/>
    <property type="evidence" value="ECO:0007669"/>
    <property type="project" value="UniProtKB-SubCell"/>
</dbReference>
<proteinExistence type="predicted"/>
<dbReference type="InterPro" id="IPR007219">
    <property type="entry name" value="XnlR_reg_dom"/>
</dbReference>
<dbReference type="GO" id="GO:0000981">
    <property type="term" value="F:DNA-binding transcription factor activity, RNA polymerase II-specific"/>
    <property type="evidence" value="ECO:0007669"/>
    <property type="project" value="InterPro"/>
</dbReference>
<evidence type="ECO:0000256" key="7">
    <source>
        <dbReference type="SAM" id="MobiDB-lite"/>
    </source>
</evidence>
<dbReference type="CDD" id="cd00067">
    <property type="entry name" value="GAL4"/>
    <property type="match status" value="1"/>
</dbReference>
<dbReference type="PANTHER" id="PTHR47540:SF2">
    <property type="entry name" value="ZN(II)2CYS6 TRANSCRIPTION FACTOR (EUROFUNG)"/>
    <property type="match status" value="1"/>
</dbReference>